<feature type="compositionally biased region" description="Pro residues" evidence="1">
    <location>
        <begin position="50"/>
        <end position="59"/>
    </location>
</feature>
<name>A0A5J5DC33_9PERO</name>
<feature type="region of interest" description="Disordered" evidence="1">
    <location>
        <begin position="42"/>
        <end position="114"/>
    </location>
</feature>
<organism evidence="2 3">
    <name type="scientific">Etheostoma spectabile</name>
    <name type="common">orangethroat darter</name>
    <dbReference type="NCBI Taxonomy" id="54343"/>
    <lineage>
        <taxon>Eukaryota</taxon>
        <taxon>Metazoa</taxon>
        <taxon>Chordata</taxon>
        <taxon>Craniata</taxon>
        <taxon>Vertebrata</taxon>
        <taxon>Euteleostomi</taxon>
        <taxon>Actinopterygii</taxon>
        <taxon>Neopterygii</taxon>
        <taxon>Teleostei</taxon>
        <taxon>Neoteleostei</taxon>
        <taxon>Acanthomorphata</taxon>
        <taxon>Eupercaria</taxon>
        <taxon>Perciformes</taxon>
        <taxon>Percoidei</taxon>
        <taxon>Percidae</taxon>
        <taxon>Etheostomatinae</taxon>
        <taxon>Etheostoma</taxon>
    </lineage>
</organism>
<evidence type="ECO:0000313" key="3">
    <source>
        <dbReference type="Proteomes" id="UP000327493"/>
    </source>
</evidence>
<accession>A0A5J5DC33</accession>
<keyword evidence="3" id="KW-1185">Reference proteome</keyword>
<protein>
    <submittedName>
        <fullName evidence="2">Uncharacterized protein</fullName>
    </submittedName>
</protein>
<dbReference type="AlphaFoldDB" id="A0A5J5DC33"/>
<feature type="compositionally biased region" description="Polar residues" evidence="1">
    <location>
        <begin position="83"/>
        <end position="110"/>
    </location>
</feature>
<dbReference type="Proteomes" id="UP000327493">
    <property type="component" value="Chromosome 7"/>
</dbReference>
<comment type="caution">
    <text evidence="2">The sequence shown here is derived from an EMBL/GenBank/DDBJ whole genome shotgun (WGS) entry which is preliminary data.</text>
</comment>
<gene>
    <name evidence="2" type="ORF">FQN60_002207</name>
</gene>
<reference evidence="2 3" key="1">
    <citation type="submission" date="2019-08" db="EMBL/GenBank/DDBJ databases">
        <title>A chromosome-level genome assembly, high-density linkage maps, and genome scans reveal the genomic architecture of hybrid incompatibilities underlying speciation via character displacement in darters (Percidae: Etheostominae).</title>
        <authorList>
            <person name="Moran R.L."/>
            <person name="Catchen J.M."/>
            <person name="Fuller R.C."/>
        </authorList>
    </citation>
    <scope>NUCLEOTIDE SEQUENCE [LARGE SCALE GENOMIC DNA]</scope>
    <source>
        <strain evidence="2">EspeVRDwgs_2016</strain>
        <tissue evidence="2">Muscle</tissue>
    </source>
</reference>
<proteinExistence type="predicted"/>
<sequence>MMKVLSSVLVPQVPEWALDHWHPSEKAMYPDYFAKREQWPSCRPRLNPAAPRPKPSPPPARRETSPLCGGSTSPAPGSAPHKQPSTSRGRSPPQSERKPQQNGVNGSPLSVENHLPSFTCAGVMAEESTRLHPH</sequence>
<dbReference type="EMBL" id="VOFY01000007">
    <property type="protein sequence ID" value="KAA8591264.1"/>
    <property type="molecule type" value="Genomic_DNA"/>
</dbReference>
<evidence type="ECO:0000256" key="1">
    <source>
        <dbReference type="SAM" id="MobiDB-lite"/>
    </source>
</evidence>
<evidence type="ECO:0000313" key="2">
    <source>
        <dbReference type="EMBL" id="KAA8591264.1"/>
    </source>
</evidence>